<evidence type="ECO:0000313" key="5">
    <source>
        <dbReference type="Proteomes" id="UP001162734"/>
    </source>
</evidence>
<evidence type="ECO:0000256" key="1">
    <source>
        <dbReference type="ARBA" id="ARBA00006046"/>
    </source>
</evidence>
<reference evidence="5" key="1">
    <citation type="journal article" date="2022" name="Int. J. Syst. Evol. Microbiol.">
        <title>Anaeromyxobacter oryzae sp. nov., Anaeromyxobacter diazotrophicus sp. nov. and Anaeromyxobacter paludicola sp. nov., isolated from paddy soils.</title>
        <authorList>
            <person name="Itoh H."/>
            <person name="Xu Z."/>
            <person name="Mise K."/>
            <person name="Masuda Y."/>
            <person name="Ushijima N."/>
            <person name="Hayakawa C."/>
            <person name="Shiratori Y."/>
            <person name="Senoo K."/>
        </authorList>
    </citation>
    <scope>NUCLEOTIDE SEQUENCE [LARGE SCALE GENOMIC DNA]</scope>
    <source>
        <strain evidence="5">Red630</strain>
    </source>
</reference>
<organism evidence="4 5">
    <name type="scientific">Anaeromyxobacter paludicola</name>
    <dbReference type="NCBI Taxonomy" id="2918171"/>
    <lineage>
        <taxon>Bacteria</taxon>
        <taxon>Pseudomonadati</taxon>
        <taxon>Myxococcota</taxon>
        <taxon>Myxococcia</taxon>
        <taxon>Myxococcales</taxon>
        <taxon>Cystobacterineae</taxon>
        <taxon>Anaeromyxobacteraceae</taxon>
        <taxon>Anaeromyxobacter</taxon>
    </lineage>
</organism>
<comment type="similarity">
    <text evidence="1">Belongs to the carotenoid/retinoid oxidoreductase family.</text>
</comment>
<sequence>MAGIGGPPEPHRYDAVVVGAGIAGLVAATDLERRGHRVLVLEHNHQAGGLLSGIRRQGLYFDAGCQSFEDMGIVFPLLEQYGLADLASFRRARYRLVMPGLDAVVESLPQIRRAFQEAYPEQAAGLGRVFDQHERTSALIRRLFTPDRIPYVRGERALALPRWVAQALAGAALESPLGLPRLIAELRRLLLDDFTAWYERELPASGVRDLLSRCGYSRMNVFVASAFWHLWAHDYWYPEGGLQPWIDRWVERLRERGVRFLFKRTVTALDAEGGRVAGVVTHRGERFEAREVVYCGDYRQLVHRLAGPARYGPRELSRLDAARHSDALVSAYVGLDVPPEELGRQLRASHVFFFPSPGCTTDLDPRDPGAHRRAFLEVTAHGGEEPALRGAPRAAVVLQAFTRHDWLDGWGTGLTGDTAREGRPPPRPRAYRERKRAVGEELLATFEKLAPGAASLVSFLDVGAPPSTVRFTRNAFGGSCGFELNWRNFPFLNPLAHVETPLANLHAAGHFTVWPGAVPTAALSGKIAALRAHEGLRARRRAPAAPGSGNMRSAAGAVSVAPGRRWLR</sequence>
<evidence type="ECO:0000313" key="4">
    <source>
        <dbReference type="EMBL" id="BDG08965.1"/>
    </source>
</evidence>
<dbReference type="RefSeq" id="WP_248340510.1">
    <property type="nucleotide sequence ID" value="NZ_AP025592.1"/>
</dbReference>
<proteinExistence type="inferred from homology"/>
<accession>A0ABM7XAT8</accession>
<evidence type="ECO:0000256" key="2">
    <source>
        <dbReference type="SAM" id="MobiDB-lite"/>
    </source>
</evidence>
<dbReference type="InterPro" id="IPR036188">
    <property type="entry name" value="FAD/NAD-bd_sf"/>
</dbReference>
<dbReference type="Gene3D" id="3.50.50.60">
    <property type="entry name" value="FAD/NAD(P)-binding domain"/>
    <property type="match status" value="2"/>
</dbReference>
<feature type="domain" description="Amine oxidase" evidence="3">
    <location>
        <begin position="22"/>
        <end position="339"/>
    </location>
</feature>
<dbReference type="PANTHER" id="PTHR43734">
    <property type="entry name" value="PHYTOENE DESATURASE"/>
    <property type="match status" value="1"/>
</dbReference>
<name>A0ABM7XAT8_9BACT</name>
<protein>
    <recommendedName>
        <fullName evidence="3">Amine oxidase domain-containing protein</fullName>
    </recommendedName>
</protein>
<dbReference type="SUPFAM" id="SSF51905">
    <property type="entry name" value="FAD/NAD(P)-binding domain"/>
    <property type="match status" value="1"/>
</dbReference>
<keyword evidence="5" id="KW-1185">Reference proteome</keyword>
<dbReference type="PANTHER" id="PTHR43734:SF4">
    <property type="entry name" value="AMINE OXIDASE DOMAIN-CONTAINING PROTEIN"/>
    <property type="match status" value="1"/>
</dbReference>
<dbReference type="EMBL" id="AP025592">
    <property type="protein sequence ID" value="BDG08965.1"/>
    <property type="molecule type" value="Genomic_DNA"/>
</dbReference>
<evidence type="ECO:0000259" key="3">
    <source>
        <dbReference type="Pfam" id="PF01593"/>
    </source>
</evidence>
<dbReference type="InterPro" id="IPR002937">
    <property type="entry name" value="Amino_oxidase"/>
</dbReference>
<feature type="region of interest" description="Disordered" evidence="2">
    <location>
        <begin position="538"/>
        <end position="568"/>
    </location>
</feature>
<dbReference type="Pfam" id="PF01593">
    <property type="entry name" value="Amino_oxidase"/>
    <property type="match status" value="1"/>
</dbReference>
<gene>
    <name evidence="4" type="ORF">AMPC_20780</name>
</gene>
<dbReference type="Proteomes" id="UP001162734">
    <property type="component" value="Chromosome"/>
</dbReference>